<evidence type="ECO:0000313" key="2">
    <source>
        <dbReference type="EMBL" id="QDV23962.1"/>
    </source>
</evidence>
<dbReference type="GO" id="GO:0016491">
    <property type="term" value="F:oxidoreductase activity"/>
    <property type="evidence" value="ECO:0007669"/>
    <property type="project" value="UniProtKB-KW"/>
</dbReference>
<dbReference type="EMBL" id="CP036298">
    <property type="protein sequence ID" value="QDV23962.1"/>
    <property type="molecule type" value="Genomic_DNA"/>
</dbReference>
<proteinExistence type="predicted"/>
<dbReference type="InterPro" id="IPR050712">
    <property type="entry name" value="NAD(P)H-dep_reductase"/>
</dbReference>
<dbReference type="AlphaFoldDB" id="A0A518G5U3"/>
<protein>
    <submittedName>
        <fullName evidence="2">FMN-dependent NADPH-azoreductase</fullName>
        <ecNumber evidence="2">1.7.-.-</ecNumber>
    </submittedName>
</protein>
<keyword evidence="3" id="KW-1185">Reference proteome</keyword>
<dbReference type="PANTHER" id="PTHR30543">
    <property type="entry name" value="CHROMATE REDUCTASE"/>
    <property type="match status" value="1"/>
</dbReference>
<dbReference type="Gene3D" id="3.40.50.360">
    <property type="match status" value="1"/>
</dbReference>
<dbReference type="InterPro" id="IPR005025">
    <property type="entry name" value="FMN_Rdtase-like_dom"/>
</dbReference>
<dbReference type="SUPFAM" id="SSF52218">
    <property type="entry name" value="Flavoproteins"/>
    <property type="match status" value="1"/>
</dbReference>
<dbReference type="GO" id="GO:0010181">
    <property type="term" value="F:FMN binding"/>
    <property type="evidence" value="ECO:0007669"/>
    <property type="project" value="TreeGrafter"/>
</dbReference>
<dbReference type="PANTHER" id="PTHR30543:SF21">
    <property type="entry name" value="NAD(P)H-DEPENDENT FMN REDUCTASE LOT6"/>
    <property type="match status" value="1"/>
</dbReference>
<feature type="domain" description="NADPH-dependent FMN reductase-like" evidence="1">
    <location>
        <begin position="3"/>
        <end position="156"/>
    </location>
</feature>
<evidence type="ECO:0000259" key="1">
    <source>
        <dbReference type="Pfam" id="PF03358"/>
    </source>
</evidence>
<dbReference type="OrthoDB" id="9806724at2"/>
<sequence>MSVKILAFAGSARKGSYTKQLAKVAADAAQEAGAVVTLIDFADYPLPLFDEDLERAGTPENATKLKTLFLDHDALLIVTPEYNSSLPPLLKNVIDWVSRQAAGESPLAAYQGKTATIFAASPGALGGLRVLVHLRSILSNIGVTVLPGQFALAAAHEELDDGKLKNPKNQQRVAALAAELVRVSGQLKE</sequence>
<reference evidence="2 3" key="1">
    <citation type="submission" date="2019-02" db="EMBL/GenBank/DDBJ databases">
        <title>Deep-cultivation of Planctomycetes and their phenomic and genomic characterization uncovers novel biology.</title>
        <authorList>
            <person name="Wiegand S."/>
            <person name="Jogler M."/>
            <person name="Boedeker C."/>
            <person name="Pinto D."/>
            <person name="Vollmers J."/>
            <person name="Rivas-Marin E."/>
            <person name="Kohn T."/>
            <person name="Peeters S.H."/>
            <person name="Heuer A."/>
            <person name="Rast P."/>
            <person name="Oberbeckmann S."/>
            <person name="Bunk B."/>
            <person name="Jeske O."/>
            <person name="Meyerdierks A."/>
            <person name="Storesund J.E."/>
            <person name="Kallscheuer N."/>
            <person name="Luecker S."/>
            <person name="Lage O.M."/>
            <person name="Pohl T."/>
            <person name="Merkel B.J."/>
            <person name="Hornburger P."/>
            <person name="Mueller R.-W."/>
            <person name="Bruemmer F."/>
            <person name="Labrenz M."/>
            <person name="Spormann A.M."/>
            <person name="Op den Camp H."/>
            <person name="Overmann J."/>
            <person name="Amann R."/>
            <person name="Jetten M.S.M."/>
            <person name="Mascher T."/>
            <person name="Medema M.H."/>
            <person name="Devos D.P."/>
            <person name="Kaster A.-K."/>
            <person name="Ovreas L."/>
            <person name="Rohde M."/>
            <person name="Galperin M.Y."/>
            <person name="Jogler C."/>
        </authorList>
    </citation>
    <scope>NUCLEOTIDE SEQUENCE [LARGE SCALE GENOMIC DNA]</scope>
    <source>
        <strain evidence="2 3">Q31a</strain>
    </source>
</reference>
<dbReference type="GO" id="GO:0005829">
    <property type="term" value="C:cytosol"/>
    <property type="evidence" value="ECO:0007669"/>
    <property type="project" value="TreeGrafter"/>
</dbReference>
<name>A0A518G5U3_9BACT</name>
<gene>
    <name evidence="2" type="primary">azr</name>
    <name evidence="2" type="ORF">Q31a_22750</name>
</gene>
<dbReference type="EC" id="1.7.-.-" evidence="2"/>
<dbReference type="Pfam" id="PF03358">
    <property type="entry name" value="FMN_red"/>
    <property type="match status" value="1"/>
</dbReference>
<evidence type="ECO:0000313" key="3">
    <source>
        <dbReference type="Proteomes" id="UP000318017"/>
    </source>
</evidence>
<dbReference type="KEGG" id="ahel:Q31a_22750"/>
<keyword evidence="2" id="KW-0560">Oxidoreductase</keyword>
<dbReference type="InterPro" id="IPR029039">
    <property type="entry name" value="Flavoprotein-like_sf"/>
</dbReference>
<dbReference type="RefSeq" id="WP_145077270.1">
    <property type="nucleotide sequence ID" value="NZ_CP036298.1"/>
</dbReference>
<dbReference type="Proteomes" id="UP000318017">
    <property type="component" value="Chromosome"/>
</dbReference>
<accession>A0A518G5U3</accession>
<organism evidence="2 3">
    <name type="scientific">Aureliella helgolandensis</name>
    <dbReference type="NCBI Taxonomy" id="2527968"/>
    <lineage>
        <taxon>Bacteria</taxon>
        <taxon>Pseudomonadati</taxon>
        <taxon>Planctomycetota</taxon>
        <taxon>Planctomycetia</taxon>
        <taxon>Pirellulales</taxon>
        <taxon>Pirellulaceae</taxon>
        <taxon>Aureliella</taxon>
    </lineage>
</organism>